<dbReference type="EMBL" id="CP119311">
    <property type="protein sequence ID" value="WEK35024.1"/>
    <property type="molecule type" value="Genomic_DNA"/>
</dbReference>
<protein>
    <submittedName>
        <fullName evidence="1">Uncharacterized protein</fullName>
    </submittedName>
</protein>
<dbReference type="Proteomes" id="UP001220610">
    <property type="component" value="Chromosome"/>
</dbReference>
<name>A0AAJ5WS02_9BACT</name>
<evidence type="ECO:0000313" key="2">
    <source>
        <dbReference type="Proteomes" id="UP001220610"/>
    </source>
</evidence>
<accession>A0AAJ5WS02</accession>
<gene>
    <name evidence="1" type="ORF">P0Y53_21255</name>
</gene>
<sequence>MNNDMATKIAFLKKMAVGNGLVVLNGQADGGEGSAGMGKDAKKQLNQ</sequence>
<dbReference type="AlphaFoldDB" id="A0AAJ5WS02"/>
<reference evidence="1" key="1">
    <citation type="submission" date="2023-03" db="EMBL/GenBank/DDBJ databases">
        <title>Andean soil-derived lignocellulolytic bacterial consortium as a source of novel taxa and putative plastic-active enzymes.</title>
        <authorList>
            <person name="Diaz-Garcia L."/>
            <person name="Chuvochina M."/>
            <person name="Feuerriegel G."/>
            <person name="Bunk B."/>
            <person name="Sproer C."/>
            <person name="Streit W.R."/>
            <person name="Rodriguez L.M."/>
            <person name="Overmann J."/>
            <person name="Jimenez D.J."/>
        </authorList>
    </citation>
    <scope>NUCLEOTIDE SEQUENCE</scope>
    <source>
        <strain evidence="1">MAG 7</strain>
    </source>
</reference>
<proteinExistence type="predicted"/>
<evidence type="ECO:0000313" key="1">
    <source>
        <dbReference type="EMBL" id="WEK35024.1"/>
    </source>
</evidence>
<organism evidence="1 2">
    <name type="scientific">Candidatus Pseudobacter hemicellulosilyticus</name>
    <dbReference type="NCBI Taxonomy" id="3121375"/>
    <lineage>
        <taxon>Bacteria</taxon>
        <taxon>Pseudomonadati</taxon>
        <taxon>Bacteroidota</taxon>
        <taxon>Chitinophagia</taxon>
        <taxon>Chitinophagales</taxon>
        <taxon>Chitinophagaceae</taxon>
        <taxon>Pseudobacter</taxon>
    </lineage>
</organism>